<gene>
    <name evidence="8" type="ORF">SAMN05660862_2934</name>
</gene>
<comment type="catalytic activity">
    <reaction evidence="1">
        <text>Hydrolysis of terminal non-reducing N-acetyl-D-hexosamine residues in N-acetyl-beta-D-hexosaminides.</text>
        <dbReference type="EC" id="3.2.1.52"/>
    </reaction>
</comment>
<dbReference type="InterPro" id="IPR050226">
    <property type="entry name" value="NagZ_Beta-hexosaminidase"/>
</dbReference>
<reference evidence="8 9" key="1">
    <citation type="submission" date="2017-04" db="EMBL/GenBank/DDBJ databases">
        <authorList>
            <person name="Afonso C.L."/>
            <person name="Miller P.J."/>
            <person name="Scott M.A."/>
            <person name="Spackman E."/>
            <person name="Goraichik I."/>
            <person name="Dimitrov K.M."/>
            <person name="Suarez D.L."/>
            <person name="Swayne D.E."/>
        </authorList>
    </citation>
    <scope>NUCLEOTIDE SEQUENCE [LARGE SCALE GENOMIC DNA]</scope>
    <source>
        <strain evidence="8 9">DSM 22418</strain>
    </source>
</reference>
<dbReference type="GO" id="GO:0009254">
    <property type="term" value="P:peptidoglycan turnover"/>
    <property type="evidence" value="ECO:0007669"/>
    <property type="project" value="TreeGrafter"/>
</dbReference>
<evidence type="ECO:0000313" key="9">
    <source>
        <dbReference type="Proteomes" id="UP000192980"/>
    </source>
</evidence>
<dbReference type="AlphaFoldDB" id="A0A1X7KJI2"/>
<comment type="similarity">
    <text evidence="2">Belongs to the glycosyl hydrolase 3 family.</text>
</comment>
<dbReference type="STRING" id="561061.SAMN05660862_2934"/>
<keyword evidence="9" id="KW-1185">Reference proteome</keyword>
<dbReference type="InterPro" id="IPR036881">
    <property type="entry name" value="Glyco_hydro_3_C_sf"/>
</dbReference>
<evidence type="ECO:0000259" key="7">
    <source>
        <dbReference type="Pfam" id="PF00933"/>
    </source>
</evidence>
<feature type="chain" id="PRO_5012394793" description="beta-N-acetylhexosaminidase" evidence="6">
    <location>
        <begin position="37"/>
        <end position="583"/>
    </location>
</feature>
<keyword evidence="6" id="KW-0732">Signal</keyword>
<dbReference type="PANTHER" id="PTHR30480:SF13">
    <property type="entry name" value="BETA-HEXOSAMINIDASE"/>
    <property type="match status" value="1"/>
</dbReference>
<evidence type="ECO:0000256" key="1">
    <source>
        <dbReference type="ARBA" id="ARBA00001231"/>
    </source>
</evidence>
<dbReference type="PANTHER" id="PTHR30480">
    <property type="entry name" value="BETA-HEXOSAMINIDASE-RELATED"/>
    <property type="match status" value="1"/>
</dbReference>
<accession>A0A1X7KJI2</accession>
<dbReference type="GO" id="GO:0005975">
    <property type="term" value="P:carbohydrate metabolic process"/>
    <property type="evidence" value="ECO:0007669"/>
    <property type="project" value="InterPro"/>
</dbReference>
<dbReference type="SUPFAM" id="SSF51445">
    <property type="entry name" value="(Trans)glycosidases"/>
    <property type="match status" value="1"/>
</dbReference>
<dbReference type="InterPro" id="IPR017853">
    <property type="entry name" value="GH"/>
</dbReference>
<dbReference type="InterPro" id="IPR001764">
    <property type="entry name" value="Glyco_hydro_3_N"/>
</dbReference>
<dbReference type="PRINTS" id="PR00133">
    <property type="entry name" value="GLHYDRLASE3"/>
</dbReference>
<evidence type="ECO:0000256" key="4">
    <source>
        <dbReference type="ARBA" id="ARBA00022801"/>
    </source>
</evidence>
<sequence>MILFFSLISKMHNKLNMIKKLFVLFGLCAAIGSAQAQKRPDFVNFINTKNTWVDSVFNSLTPKERIAQLFLVRAHTNLGQKYIDSVAQVVQKEQLGGLVVFQGGPVRHAEMFNRYQKLTKVPLLITFDGEWGLGMRLPDSTISFPYQMTLGAIQNDKLIYEMGRQVAKDFLRIGMQFNFAPVVDINNNPKNPVINFRSFGDNKQNVTRKAKAYMDGMVDGGIIASLKHFPGHGDTDVDSHYDLPQLTFSKGRLDTLEIFPFRELIKAGAPAVMVAHMNIPTLDATPNIPSSISRKVVTDLLRKELGFKGLTVTDAMDMKGVKKHFPNGEADVMAIEAGHDLLEISENSARAIDLVEKAVKSGRIKQAELDERVKRVLASKYWVGLNQYRPVNLINLNSDLNSPSAQSLVQRLADAAVTVLKSDKGIKSFNKNTQTAIVSVGIKEAQDFEKGLGVQLNNKKEYLITGQETEEQLKDLLKDIRKNRQIILAIHDNRSRPRSESDLNAVTKDFIDKLAGRRTVTAMFTNPYAIDNLPVGRSNSIIVGYQNDAFMQKAVLKVLLGQIKSQGKLSVTINKDFKTGSGL</sequence>
<feature type="domain" description="Glycoside hydrolase family 3 N-terminal" evidence="7">
    <location>
        <begin position="63"/>
        <end position="377"/>
    </location>
</feature>
<dbReference type="InterPro" id="IPR019800">
    <property type="entry name" value="Glyco_hydro_3_AS"/>
</dbReference>
<dbReference type="PROSITE" id="PS00775">
    <property type="entry name" value="GLYCOSYL_HYDROL_F3"/>
    <property type="match status" value="1"/>
</dbReference>
<keyword evidence="5" id="KW-0326">Glycosidase</keyword>
<dbReference type="EC" id="3.2.1.52" evidence="3"/>
<dbReference type="InterPro" id="IPR036962">
    <property type="entry name" value="Glyco_hydro_3_N_sf"/>
</dbReference>
<keyword evidence="4" id="KW-0378">Hydrolase</keyword>
<evidence type="ECO:0000256" key="3">
    <source>
        <dbReference type="ARBA" id="ARBA00012663"/>
    </source>
</evidence>
<evidence type="ECO:0000256" key="6">
    <source>
        <dbReference type="SAM" id="SignalP"/>
    </source>
</evidence>
<evidence type="ECO:0000256" key="2">
    <source>
        <dbReference type="ARBA" id="ARBA00005336"/>
    </source>
</evidence>
<dbReference type="Gene3D" id="3.20.20.300">
    <property type="entry name" value="Glycoside hydrolase, family 3, N-terminal domain"/>
    <property type="match status" value="1"/>
</dbReference>
<evidence type="ECO:0000313" key="8">
    <source>
        <dbReference type="EMBL" id="SMG40793.1"/>
    </source>
</evidence>
<dbReference type="EMBL" id="FXAU01000005">
    <property type="protein sequence ID" value="SMG40793.1"/>
    <property type="molecule type" value="Genomic_DNA"/>
</dbReference>
<name>A0A1X7KJI2_9SPHI</name>
<dbReference type="Gene3D" id="3.40.50.1700">
    <property type="entry name" value="Glycoside hydrolase family 3 C-terminal domain"/>
    <property type="match status" value="1"/>
</dbReference>
<evidence type="ECO:0000256" key="5">
    <source>
        <dbReference type="ARBA" id="ARBA00023295"/>
    </source>
</evidence>
<proteinExistence type="inferred from homology"/>
<dbReference type="Pfam" id="PF00933">
    <property type="entry name" value="Glyco_hydro_3"/>
    <property type="match status" value="1"/>
</dbReference>
<organism evidence="8 9">
    <name type="scientific">Sphingobacterium psychroaquaticum</name>
    <dbReference type="NCBI Taxonomy" id="561061"/>
    <lineage>
        <taxon>Bacteria</taxon>
        <taxon>Pseudomonadati</taxon>
        <taxon>Bacteroidota</taxon>
        <taxon>Sphingobacteriia</taxon>
        <taxon>Sphingobacteriales</taxon>
        <taxon>Sphingobacteriaceae</taxon>
        <taxon>Sphingobacterium</taxon>
    </lineage>
</organism>
<feature type="signal peptide" evidence="6">
    <location>
        <begin position="1"/>
        <end position="36"/>
    </location>
</feature>
<protein>
    <recommendedName>
        <fullName evidence="3">beta-N-acetylhexosaminidase</fullName>
        <ecNumber evidence="3">3.2.1.52</ecNumber>
    </recommendedName>
</protein>
<dbReference type="GO" id="GO:0004563">
    <property type="term" value="F:beta-N-acetylhexosaminidase activity"/>
    <property type="evidence" value="ECO:0007669"/>
    <property type="project" value="UniProtKB-EC"/>
</dbReference>
<dbReference type="Proteomes" id="UP000192980">
    <property type="component" value="Unassembled WGS sequence"/>
</dbReference>